<evidence type="ECO:0000313" key="2">
    <source>
        <dbReference type="Proteomes" id="UP000494106"/>
    </source>
</evidence>
<dbReference type="Proteomes" id="UP000494106">
    <property type="component" value="Unassembled WGS sequence"/>
</dbReference>
<sequence>MGKSQKKDGFSIETIRALGERNFDIFHVICNRIWLTGKWAHTVFAPLHNKITTLRYADDGTLFASNAGLMEE</sequence>
<organism evidence="1 2">
    <name type="scientific">Arctia plantaginis</name>
    <name type="common">Wood tiger moth</name>
    <name type="synonym">Phalaena plantaginis</name>
    <dbReference type="NCBI Taxonomy" id="874455"/>
    <lineage>
        <taxon>Eukaryota</taxon>
        <taxon>Metazoa</taxon>
        <taxon>Ecdysozoa</taxon>
        <taxon>Arthropoda</taxon>
        <taxon>Hexapoda</taxon>
        <taxon>Insecta</taxon>
        <taxon>Pterygota</taxon>
        <taxon>Neoptera</taxon>
        <taxon>Endopterygota</taxon>
        <taxon>Lepidoptera</taxon>
        <taxon>Glossata</taxon>
        <taxon>Ditrysia</taxon>
        <taxon>Noctuoidea</taxon>
        <taxon>Erebidae</taxon>
        <taxon>Arctiinae</taxon>
        <taxon>Arctia</taxon>
    </lineage>
</organism>
<keyword evidence="2" id="KW-1185">Reference proteome</keyword>
<reference evidence="1 2" key="1">
    <citation type="submission" date="2020-04" db="EMBL/GenBank/DDBJ databases">
        <authorList>
            <person name="Wallbank WR R."/>
            <person name="Pardo Diaz C."/>
            <person name="Kozak K."/>
            <person name="Martin S."/>
            <person name="Jiggins C."/>
            <person name="Moest M."/>
            <person name="Warren A I."/>
            <person name="Byers J.R.P. K."/>
            <person name="Montejo-Kovacevich G."/>
            <person name="Yen C E."/>
        </authorList>
    </citation>
    <scope>NUCLEOTIDE SEQUENCE [LARGE SCALE GENOMIC DNA]</scope>
</reference>
<accession>A0A8S0Z040</accession>
<proteinExistence type="predicted"/>
<dbReference type="AlphaFoldDB" id="A0A8S0Z040"/>
<gene>
    <name evidence="1" type="ORF">APLA_LOCUS2213</name>
</gene>
<comment type="caution">
    <text evidence="1">The sequence shown here is derived from an EMBL/GenBank/DDBJ whole genome shotgun (WGS) entry which is preliminary data.</text>
</comment>
<dbReference type="EMBL" id="CADEBC010000196">
    <property type="protein sequence ID" value="CAB3224926.1"/>
    <property type="molecule type" value="Genomic_DNA"/>
</dbReference>
<dbReference type="OrthoDB" id="414666at2759"/>
<name>A0A8S0Z040_ARCPL</name>
<protein>
    <submittedName>
        <fullName evidence="1">Uncharacterized protein</fullName>
    </submittedName>
</protein>
<evidence type="ECO:0000313" key="1">
    <source>
        <dbReference type="EMBL" id="CAB3224926.1"/>
    </source>
</evidence>